<feature type="chain" id="PRO_5003322011" description="Secreted protein" evidence="2">
    <location>
        <begin position="21"/>
        <end position="757"/>
    </location>
</feature>
<reference evidence="4" key="1">
    <citation type="journal article" date="2011" name="Proc. Natl. Acad. Sci. U.S.A.">
        <title>Obligate biotrophy features unraveled by the genomic analysis of rust fungi.</title>
        <authorList>
            <person name="Duplessis S."/>
            <person name="Cuomo C.A."/>
            <person name="Lin Y.-C."/>
            <person name="Aerts A."/>
            <person name="Tisserant E."/>
            <person name="Veneault-Fourrey C."/>
            <person name="Joly D.L."/>
            <person name="Hacquard S."/>
            <person name="Amselem J."/>
            <person name="Cantarel B.L."/>
            <person name="Chiu R."/>
            <person name="Coutinho P.M."/>
            <person name="Feau N."/>
            <person name="Field M."/>
            <person name="Frey P."/>
            <person name="Gelhaye E."/>
            <person name="Goldberg J."/>
            <person name="Grabherr M.G."/>
            <person name="Kodira C.D."/>
            <person name="Kohler A."/>
            <person name="Kuees U."/>
            <person name="Lindquist E.A."/>
            <person name="Lucas S.M."/>
            <person name="Mago R."/>
            <person name="Mauceli E."/>
            <person name="Morin E."/>
            <person name="Murat C."/>
            <person name="Pangilinan J.L."/>
            <person name="Park R."/>
            <person name="Pearson M."/>
            <person name="Quesneville H."/>
            <person name="Rouhier N."/>
            <person name="Sakthikumar S."/>
            <person name="Salamov A.A."/>
            <person name="Schmutz J."/>
            <person name="Selles B."/>
            <person name="Shapiro H."/>
            <person name="Tanguay P."/>
            <person name="Tuskan G.A."/>
            <person name="Henrissat B."/>
            <person name="Van de Peer Y."/>
            <person name="Rouze P."/>
            <person name="Ellis J.G."/>
            <person name="Dodds P.N."/>
            <person name="Schein J.E."/>
            <person name="Zhong S."/>
            <person name="Hamelin R.C."/>
            <person name="Grigoriev I.V."/>
            <person name="Szabo L.J."/>
            <person name="Martin F."/>
        </authorList>
    </citation>
    <scope>NUCLEOTIDE SEQUENCE [LARGE SCALE GENOMIC DNA]</scope>
    <source>
        <strain evidence="4">98AG31 / pathotype 3-4-7</strain>
    </source>
</reference>
<dbReference type="Proteomes" id="UP000001072">
    <property type="component" value="Unassembled WGS sequence"/>
</dbReference>
<gene>
    <name evidence="3" type="ORF">MELLADRAFT_112214</name>
</gene>
<dbReference type="GeneID" id="18924609"/>
<evidence type="ECO:0000256" key="1">
    <source>
        <dbReference type="SAM" id="MobiDB-lite"/>
    </source>
</evidence>
<feature type="region of interest" description="Disordered" evidence="1">
    <location>
        <begin position="34"/>
        <end position="55"/>
    </location>
</feature>
<feature type="compositionally biased region" description="Polar residues" evidence="1">
    <location>
        <begin position="34"/>
        <end position="52"/>
    </location>
</feature>
<dbReference type="EMBL" id="GL883152">
    <property type="protein sequence ID" value="EGF99943.1"/>
    <property type="molecule type" value="Genomic_DNA"/>
</dbReference>
<keyword evidence="4" id="KW-1185">Reference proteome</keyword>
<dbReference type="RefSeq" id="XP_007416776.1">
    <property type="nucleotide sequence ID" value="XM_007416714.1"/>
</dbReference>
<evidence type="ECO:0000256" key="2">
    <source>
        <dbReference type="SAM" id="SignalP"/>
    </source>
</evidence>
<dbReference type="VEuPathDB" id="FungiDB:MELLADRAFT_112214"/>
<name>F4S5R2_MELLP</name>
<organism evidence="4">
    <name type="scientific">Melampsora larici-populina (strain 98AG31 / pathotype 3-4-7)</name>
    <name type="common">Poplar leaf rust fungus</name>
    <dbReference type="NCBI Taxonomy" id="747676"/>
    <lineage>
        <taxon>Eukaryota</taxon>
        <taxon>Fungi</taxon>
        <taxon>Dikarya</taxon>
        <taxon>Basidiomycota</taxon>
        <taxon>Pucciniomycotina</taxon>
        <taxon>Pucciniomycetes</taxon>
        <taxon>Pucciniales</taxon>
        <taxon>Melampsoraceae</taxon>
        <taxon>Melampsora</taxon>
    </lineage>
</organism>
<proteinExistence type="predicted"/>
<dbReference type="AlphaFoldDB" id="F4S5R2"/>
<dbReference type="KEGG" id="mlr:MELLADRAFT_112214"/>
<dbReference type="InParanoid" id="F4S5R2"/>
<evidence type="ECO:0000313" key="4">
    <source>
        <dbReference type="Proteomes" id="UP000001072"/>
    </source>
</evidence>
<accession>F4S5R2</accession>
<feature type="signal peptide" evidence="2">
    <location>
        <begin position="1"/>
        <end position="20"/>
    </location>
</feature>
<keyword evidence="2" id="KW-0732">Signal</keyword>
<evidence type="ECO:0000313" key="3">
    <source>
        <dbReference type="EMBL" id="EGF99943.1"/>
    </source>
</evidence>
<dbReference type="OrthoDB" id="10407830at2759"/>
<dbReference type="HOGENOM" id="CLU_368041_0_0_1"/>
<evidence type="ECO:0008006" key="5">
    <source>
        <dbReference type="Google" id="ProtNLM"/>
    </source>
</evidence>
<sequence length="757" mass="86699">MSSNSIFLVIFHLLILQASPMDLDTSLSLGHNSISNANKSPTKVYQSSTSEEPNLELSLNPGKRIILEGHMNQEKNEESSSMDSPINSLVELDMRLTLPVNNLQDKPFTASHKRKKLGSLESQNIEKSWLGLGTPDGPLDMSTVGSTRHEKLPIGSIRNFGDQMLYRMSGKPYTYSVSNSIYPPQYHHTILEPKLTMVPFTPWTSKVVPSKETILLENVGRGSGKRTVEQTSIGSDIVSQRFKQQQRQVYQPTISESGYPKQYQTYRTFPSHPSFSIAESSDMPQRPHDLQLTTLKGNPDQGTQYQERKSQETLKLEHIWLKTIESLGNRLIDESPGLDVSTWLNVLRDDMKELWENDPIKIFRGYEIPYAITKSKERLSGTFLGCLKVLHQVKGPSNRTQDQIVELINDGWFLIQKLLNPWRISLSTSNAKIIPVRKVNKIAGMQPLVLFFYLARGGAAPIAIQYLWTFWKKWYRESSSTHKRFLATRDHFIHAIGTSLKQIGQSSIYHDDWLKDANMLPLDEEISHHDLLDQHCLQCLHLSRTSIDKTINQGDLLTLAVYVGRFEVQLLEHHEAVEEYFDELGEELQTKLYNIGSQKLKDFNPSINKLVGSMYRRITIPFLGSLQMLHGNDLTLKAKSKDPIISDGWRFLKTLIDQIKDINLMDLFESEHPITPNELHCPQNIYDLSKKMLKLGDTCNVLLSQIWELHTQWSQSSSFAIMPLDSKSFEENLRSYYARMHMRSHKLSNLGRGIYRD</sequence>
<protein>
    <recommendedName>
        <fullName evidence="5">Secreted protein</fullName>
    </recommendedName>
</protein>